<name>A0A0B6ZP71_9EUPU</name>
<protein>
    <submittedName>
        <fullName evidence="1">Uncharacterized protein</fullName>
    </submittedName>
</protein>
<organism evidence="1">
    <name type="scientific">Arion vulgaris</name>
    <dbReference type="NCBI Taxonomy" id="1028688"/>
    <lineage>
        <taxon>Eukaryota</taxon>
        <taxon>Metazoa</taxon>
        <taxon>Spiralia</taxon>
        <taxon>Lophotrochozoa</taxon>
        <taxon>Mollusca</taxon>
        <taxon>Gastropoda</taxon>
        <taxon>Heterobranchia</taxon>
        <taxon>Euthyneura</taxon>
        <taxon>Panpulmonata</taxon>
        <taxon>Eupulmonata</taxon>
        <taxon>Stylommatophora</taxon>
        <taxon>Helicina</taxon>
        <taxon>Arionoidea</taxon>
        <taxon>Arionidae</taxon>
        <taxon>Arion</taxon>
    </lineage>
</organism>
<evidence type="ECO:0000313" key="1">
    <source>
        <dbReference type="EMBL" id="CEK69490.1"/>
    </source>
</evidence>
<sequence length="101" mass="11765">MIPLALATKIQLHMQNKNCIKNSPSTKLYSRKQITVFQTRNNITENKSEENITFKATKKKHSKNVIQKTQVVTCHSKNIMLERKKKQHYRKQAKKSIAGNK</sequence>
<gene>
    <name evidence="1" type="primary">ORF70378</name>
</gene>
<dbReference type="AlphaFoldDB" id="A0A0B6ZP71"/>
<accession>A0A0B6ZP71</accession>
<reference evidence="1" key="1">
    <citation type="submission" date="2014-12" db="EMBL/GenBank/DDBJ databases">
        <title>Insight into the proteome of Arion vulgaris.</title>
        <authorList>
            <person name="Aradska J."/>
            <person name="Bulat T."/>
            <person name="Smidak R."/>
            <person name="Sarate P."/>
            <person name="Gangsoo J."/>
            <person name="Sialana F."/>
            <person name="Bilban M."/>
            <person name="Lubec G."/>
        </authorList>
    </citation>
    <scope>NUCLEOTIDE SEQUENCE</scope>
    <source>
        <tissue evidence="1">Skin</tissue>
    </source>
</reference>
<dbReference type="EMBL" id="HACG01022625">
    <property type="protein sequence ID" value="CEK69490.1"/>
    <property type="molecule type" value="Transcribed_RNA"/>
</dbReference>
<proteinExistence type="predicted"/>